<keyword evidence="1" id="KW-1133">Transmembrane helix</keyword>
<keyword evidence="1" id="KW-0472">Membrane</keyword>
<proteinExistence type="predicted"/>
<evidence type="ECO:0000313" key="3">
    <source>
        <dbReference type="Proteomes" id="UP001596116"/>
    </source>
</evidence>
<dbReference type="Proteomes" id="UP001596116">
    <property type="component" value="Unassembled WGS sequence"/>
</dbReference>
<reference evidence="2 3" key="1">
    <citation type="submission" date="2024-09" db="EMBL/GenBank/DDBJ databases">
        <authorList>
            <person name="Zhang Z.-H."/>
        </authorList>
    </citation>
    <scope>NUCLEOTIDE SEQUENCE [LARGE SCALE GENOMIC DNA]</scope>
    <source>
        <strain evidence="2 3">HHTR114</strain>
    </source>
</reference>
<feature type="transmembrane region" description="Helical" evidence="1">
    <location>
        <begin position="7"/>
        <end position="26"/>
    </location>
</feature>
<sequence>MTRRVDISSYAAIPAILALAGVAFLLKPEELRRDPLLETQGLMGIAAKYEVMYARCGDSPDDVSQNNASYVGGFSRQFPARSDEDAALFVLKARPQCDVASLYRLDGKVAGADHARYRRIKIEV</sequence>
<evidence type="ECO:0000256" key="1">
    <source>
        <dbReference type="SAM" id="Phobius"/>
    </source>
</evidence>
<evidence type="ECO:0000313" key="2">
    <source>
        <dbReference type="EMBL" id="MFC6037677.1"/>
    </source>
</evidence>
<protein>
    <submittedName>
        <fullName evidence="2">Uncharacterized protein</fullName>
    </submittedName>
</protein>
<keyword evidence="3" id="KW-1185">Reference proteome</keyword>
<comment type="caution">
    <text evidence="2">The sequence shown here is derived from an EMBL/GenBank/DDBJ whole genome shotgun (WGS) entry which is preliminary data.</text>
</comment>
<name>A0ABW1L3E4_9PROT</name>
<accession>A0ABW1L3E4</accession>
<dbReference type="RefSeq" id="WP_379880930.1">
    <property type="nucleotide sequence ID" value="NZ_JBHPON010000003.1"/>
</dbReference>
<dbReference type="EMBL" id="JBHPON010000003">
    <property type="protein sequence ID" value="MFC6037677.1"/>
    <property type="molecule type" value="Genomic_DNA"/>
</dbReference>
<keyword evidence="1" id="KW-0812">Transmembrane</keyword>
<organism evidence="2 3">
    <name type="scientific">Hyphococcus aureus</name>
    <dbReference type="NCBI Taxonomy" id="2666033"/>
    <lineage>
        <taxon>Bacteria</taxon>
        <taxon>Pseudomonadati</taxon>
        <taxon>Pseudomonadota</taxon>
        <taxon>Alphaproteobacteria</taxon>
        <taxon>Parvularculales</taxon>
        <taxon>Parvularculaceae</taxon>
        <taxon>Hyphococcus</taxon>
    </lineage>
</organism>
<gene>
    <name evidence="2" type="ORF">ACFMB1_19140</name>
</gene>